<feature type="coiled-coil region" evidence="1">
    <location>
        <begin position="49"/>
        <end position="83"/>
    </location>
</feature>
<accession>A0A178IPV1</accession>
<dbReference type="RefSeq" id="WP_068773285.1">
    <property type="nucleotide sequence ID" value="NZ_KV441849.1"/>
</dbReference>
<proteinExistence type="predicted"/>
<dbReference type="EMBL" id="LRRQ01000003">
    <property type="protein sequence ID" value="OAM91920.1"/>
    <property type="molecule type" value="Genomic_DNA"/>
</dbReference>
<reference evidence="3 4" key="1">
    <citation type="submission" date="2016-01" db="EMBL/GenBank/DDBJ databases">
        <title>High potential of lignocellulose degradation of a new Verrucomicrobia species.</title>
        <authorList>
            <person name="Wang Y."/>
            <person name="Shi Y."/>
            <person name="Qiu Z."/>
            <person name="Liu S."/>
            <person name="Yang H."/>
        </authorList>
    </citation>
    <scope>NUCLEOTIDE SEQUENCE [LARGE SCALE GENOMIC DNA]</scope>
    <source>
        <strain evidence="3 4">TSB47</strain>
    </source>
</reference>
<feature type="signal peptide" evidence="2">
    <location>
        <begin position="1"/>
        <end position="24"/>
    </location>
</feature>
<evidence type="ECO:0000313" key="3">
    <source>
        <dbReference type="EMBL" id="OAM91920.1"/>
    </source>
</evidence>
<gene>
    <name evidence="3" type="ORF">AW736_26430</name>
</gene>
<feature type="chain" id="PRO_5008089329" evidence="2">
    <location>
        <begin position="25"/>
        <end position="264"/>
    </location>
</feature>
<dbReference type="Proteomes" id="UP000078486">
    <property type="component" value="Unassembled WGS sequence"/>
</dbReference>
<keyword evidence="1" id="KW-0175">Coiled coil</keyword>
<sequence length="264" mass="30130">MKNAARITVALATACLVFAPKSFAIFGVGDITFDPSNYAILIETKLETAARWSEEVLKYEKMIQQQIEQIEKAKKLLDGQNALRTTIGDWAKVVNDAKSLKLRAENLTKDWSREPRVALEVDYGQRGIVNRNAFGKQVPVNADRILKETNFEKVAKKTVETLENTAKEMGEINTEIAETYERMMRPGIDQQEYEKLRAKIESLQVRLVNLQAQNRDVLAYLQAQKTINDTQAAKENEVKTQVQESNDKEVSNQRNQLNVQEIIW</sequence>
<protein>
    <submittedName>
        <fullName evidence="3">Uncharacterized protein</fullName>
    </submittedName>
</protein>
<name>A0A178IPV1_9BACT</name>
<keyword evidence="2" id="KW-0732">Signal</keyword>
<dbReference type="STRING" id="1184151.AW736_26430"/>
<evidence type="ECO:0000256" key="1">
    <source>
        <dbReference type="SAM" id="Coils"/>
    </source>
</evidence>
<organism evidence="3 4">
    <name type="scientific">Termitidicoccus mucosus</name>
    <dbReference type="NCBI Taxonomy" id="1184151"/>
    <lineage>
        <taxon>Bacteria</taxon>
        <taxon>Pseudomonadati</taxon>
        <taxon>Verrucomicrobiota</taxon>
        <taxon>Opitutia</taxon>
        <taxon>Opitutales</taxon>
        <taxon>Opitutaceae</taxon>
        <taxon>Termitidicoccus</taxon>
    </lineage>
</organism>
<evidence type="ECO:0000256" key="2">
    <source>
        <dbReference type="SAM" id="SignalP"/>
    </source>
</evidence>
<comment type="caution">
    <text evidence="3">The sequence shown here is derived from an EMBL/GenBank/DDBJ whole genome shotgun (WGS) entry which is preliminary data.</text>
</comment>
<evidence type="ECO:0000313" key="4">
    <source>
        <dbReference type="Proteomes" id="UP000078486"/>
    </source>
</evidence>
<dbReference type="AlphaFoldDB" id="A0A178IPV1"/>
<keyword evidence="4" id="KW-1185">Reference proteome</keyword>